<reference evidence="1 2" key="1">
    <citation type="journal article" date="2008" name="DNA Res.">
        <title>Determination of the genome sequence of Porphyromonas gingivalis strain ATCC 33277 and genomic comparison with strain W83 revealed extensive genome rearrangements in P. gingivalis.</title>
        <authorList>
            <person name="Naito M."/>
            <person name="Hirakawa H."/>
            <person name="Yamashita A."/>
            <person name="Ohara N."/>
            <person name="Shoji M."/>
            <person name="Yukitake H."/>
            <person name="Nakayama K."/>
            <person name="Toh H."/>
            <person name="Yoshimura F."/>
            <person name="Kuhara S."/>
            <person name="Hattori M."/>
            <person name="Hayashi T."/>
            <person name="Nakayama K."/>
        </authorList>
    </citation>
    <scope>NUCLEOTIDE SEQUENCE [LARGE SCALE GENOMIC DNA]</scope>
    <source>
        <strain evidence="2">ATCC 33277 / DSM 20709 / CIP 103683 / JCM 12257 / NCTC 11834 / 2561</strain>
    </source>
</reference>
<dbReference type="KEGG" id="pgn:PGN_0878"/>
<protein>
    <submittedName>
        <fullName evidence="1">Uncharacterized protein</fullName>
    </submittedName>
</protein>
<dbReference type="GeneID" id="29256094"/>
<dbReference type="BioCyc" id="PGIN431947:G1G2V-967-MONOMER"/>
<dbReference type="AlphaFoldDB" id="B2RJ52"/>
<organism evidence="1 2">
    <name type="scientific">Porphyromonas gingivalis (strain ATCC 33277 / DSM 20709 / CIP 103683 / JCM 12257 / NCTC 11834 / 2561)</name>
    <dbReference type="NCBI Taxonomy" id="431947"/>
    <lineage>
        <taxon>Bacteria</taxon>
        <taxon>Pseudomonadati</taxon>
        <taxon>Bacteroidota</taxon>
        <taxon>Bacteroidia</taxon>
        <taxon>Bacteroidales</taxon>
        <taxon>Porphyromonadaceae</taxon>
        <taxon>Porphyromonas</taxon>
    </lineage>
</organism>
<dbReference type="RefSeq" id="WP_012457847.1">
    <property type="nucleotide sequence ID" value="NC_010729.1"/>
</dbReference>
<sequence>MENNSCYTPLCPRRETCTLWLNALASIDKGATQLCITNPKIIEEAGGYDHCPLYHEHKLRQFARGLIWTYREITVAQLEEIHAALISHFGYSTTVRMRCGYEAIGPEEQATIAGLFESLAPGVEPRYKSFEEHYIKPPRIEGKAARKLLK</sequence>
<accession>B2RJ52</accession>
<gene>
    <name evidence="1" type="ordered locus">PGN_0878</name>
</gene>
<dbReference type="EMBL" id="AP009380">
    <property type="protein sequence ID" value="BAG33397.1"/>
    <property type="molecule type" value="Genomic_DNA"/>
</dbReference>
<proteinExistence type="predicted"/>
<name>B2RJ52_PORG3</name>
<dbReference type="Proteomes" id="UP000008842">
    <property type="component" value="Chromosome"/>
</dbReference>
<dbReference type="HOGENOM" id="CLU_1729710_0_0_10"/>
<evidence type="ECO:0000313" key="1">
    <source>
        <dbReference type="EMBL" id="BAG33397.1"/>
    </source>
</evidence>
<dbReference type="InterPro" id="IPR045724">
    <property type="entry name" value="DUF6078"/>
</dbReference>
<dbReference type="Pfam" id="PF19555">
    <property type="entry name" value="DUF6078"/>
    <property type="match status" value="1"/>
</dbReference>
<evidence type="ECO:0000313" key="2">
    <source>
        <dbReference type="Proteomes" id="UP000008842"/>
    </source>
</evidence>
<dbReference type="OrthoDB" id="1013960at2"/>
<dbReference type="eggNOG" id="ENOG50342P0">
    <property type="taxonomic scope" value="Bacteria"/>
</dbReference>